<dbReference type="SUPFAM" id="SSF48008">
    <property type="entry name" value="GntR ligand-binding domain-like"/>
    <property type="match status" value="1"/>
</dbReference>
<dbReference type="InterPro" id="IPR036388">
    <property type="entry name" value="WH-like_DNA-bd_sf"/>
</dbReference>
<keyword evidence="3" id="KW-0804">Transcription</keyword>
<dbReference type="InterPro" id="IPR011711">
    <property type="entry name" value="GntR_C"/>
</dbReference>
<comment type="caution">
    <text evidence="5">The sequence shown here is derived from an EMBL/GenBank/DDBJ whole genome shotgun (WGS) entry which is preliminary data.</text>
</comment>
<keyword evidence="6" id="KW-1185">Reference proteome</keyword>
<dbReference type="Pfam" id="PF07729">
    <property type="entry name" value="FCD"/>
    <property type="match status" value="1"/>
</dbReference>
<dbReference type="Gene3D" id="1.10.10.10">
    <property type="entry name" value="Winged helix-like DNA-binding domain superfamily/Winged helix DNA-binding domain"/>
    <property type="match status" value="1"/>
</dbReference>
<evidence type="ECO:0000256" key="2">
    <source>
        <dbReference type="ARBA" id="ARBA00023125"/>
    </source>
</evidence>
<dbReference type="Pfam" id="PF00392">
    <property type="entry name" value="GntR"/>
    <property type="match status" value="1"/>
</dbReference>
<dbReference type="EMBL" id="RPFW01000005">
    <property type="protein sequence ID" value="TVZ02764.1"/>
    <property type="molecule type" value="Genomic_DNA"/>
</dbReference>
<evidence type="ECO:0000313" key="6">
    <source>
        <dbReference type="Proteomes" id="UP000460272"/>
    </source>
</evidence>
<dbReference type="InterPro" id="IPR008920">
    <property type="entry name" value="TF_FadR/GntR_C"/>
</dbReference>
<dbReference type="SUPFAM" id="SSF46785">
    <property type="entry name" value="Winged helix' DNA-binding domain"/>
    <property type="match status" value="1"/>
</dbReference>
<keyword evidence="2" id="KW-0238">DNA-binding</keyword>
<proteinExistence type="predicted"/>
<dbReference type="InterPro" id="IPR036390">
    <property type="entry name" value="WH_DNA-bd_sf"/>
</dbReference>
<evidence type="ECO:0000259" key="4">
    <source>
        <dbReference type="PROSITE" id="PS50949"/>
    </source>
</evidence>
<keyword evidence="1" id="KW-0805">Transcription regulation</keyword>
<protein>
    <submittedName>
        <fullName evidence="5">FadR family transcriptional regulator</fullName>
    </submittedName>
</protein>
<dbReference type="PRINTS" id="PR00035">
    <property type="entry name" value="HTHGNTR"/>
</dbReference>
<dbReference type="InterPro" id="IPR000524">
    <property type="entry name" value="Tscrpt_reg_HTH_GntR"/>
</dbReference>
<dbReference type="SMART" id="SM00345">
    <property type="entry name" value="HTH_GNTR"/>
    <property type="match status" value="1"/>
</dbReference>
<dbReference type="PANTHER" id="PTHR43537">
    <property type="entry name" value="TRANSCRIPTIONAL REGULATOR, GNTR FAMILY"/>
    <property type="match status" value="1"/>
</dbReference>
<evidence type="ECO:0000256" key="1">
    <source>
        <dbReference type="ARBA" id="ARBA00023015"/>
    </source>
</evidence>
<dbReference type="AlphaFoldDB" id="A0A6P2BUN3"/>
<dbReference type="OrthoDB" id="9784718at2"/>
<dbReference type="Proteomes" id="UP000460272">
    <property type="component" value="Unassembled WGS sequence"/>
</dbReference>
<dbReference type="GO" id="GO:0003677">
    <property type="term" value="F:DNA binding"/>
    <property type="evidence" value="ECO:0007669"/>
    <property type="project" value="UniProtKB-KW"/>
</dbReference>
<feature type="domain" description="HTH gntR-type" evidence="4">
    <location>
        <begin position="11"/>
        <end position="79"/>
    </location>
</feature>
<dbReference type="Gene3D" id="1.20.120.530">
    <property type="entry name" value="GntR ligand-binding domain-like"/>
    <property type="match status" value="1"/>
</dbReference>
<dbReference type="PANTHER" id="PTHR43537:SF5">
    <property type="entry name" value="UXU OPERON TRANSCRIPTIONAL REGULATOR"/>
    <property type="match status" value="1"/>
</dbReference>
<dbReference type="CDD" id="cd07377">
    <property type="entry name" value="WHTH_GntR"/>
    <property type="match status" value="1"/>
</dbReference>
<accession>A0A6P2BUN3</accession>
<evidence type="ECO:0000313" key="5">
    <source>
        <dbReference type="EMBL" id="TVZ02764.1"/>
    </source>
</evidence>
<dbReference type="PROSITE" id="PS50949">
    <property type="entry name" value="HTH_GNTR"/>
    <property type="match status" value="1"/>
</dbReference>
<organism evidence="5 6">
    <name type="scientific">Trebonia kvetii</name>
    <dbReference type="NCBI Taxonomy" id="2480626"/>
    <lineage>
        <taxon>Bacteria</taxon>
        <taxon>Bacillati</taxon>
        <taxon>Actinomycetota</taxon>
        <taxon>Actinomycetes</taxon>
        <taxon>Streptosporangiales</taxon>
        <taxon>Treboniaceae</taxon>
        <taxon>Trebonia</taxon>
    </lineage>
</organism>
<name>A0A6P2BUN3_9ACTN</name>
<dbReference type="GO" id="GO:0003700">
    <property type="term" value="F:DNA-binding transcription factor activity"/>
    <property type="evidence" value="ECO:0007669"/>
    <property type="project" value="InterPro"/>
</dbReference>
<sequence>MLASAGQRDGEPVAAEIAGQIEQVIVSAGLAEEVRLPSERDLAQLTGASRPTVSQAIRILIVKGLVESRRGSGAYVRRKPETSLAATVSLMLSLNKESVVHLNDLRLWLESDGITQAITRASPAEVDAGEAALRRLAASVGNTAAWISADTQFHATLVRASHNPFLASIYESVHETLINYEYRNWIGSGTVPDWLRPSEAAGLTALHAPILAAVRDRDEKAGRIAVLRHHHVMAQHLAEVAAHSAG</sequence>
<gene>
    <name evidence="5" type="ORF">EAS64_28015</name>
</gene>
<reference evidence="5 6" key="1">
    <citation type="submission" date="2018-11" db="EMBL/GenBank/DDBJ databases">
        <title>Trebonia kvetii gen.nov., sp.nov., a novel acidophilic actinobacterium, and proposal of the new actinobacterial family Treboniaceae fam. nov.</title>
        <authorList>
            <person name="Rapoport D."/>
            <person name="Sagova-Mareckova M."/>
            <person name="Sedlacek I."/>
            <person name="Provaznik J."/>
            <person name="Kralova S."/>
            <person name="Pavlinic D."/>
            <person name="Benes V."/>
            <person name="Kopecky J."/>
        </authorList>
    </citation>
    <scope>NUCLEOTIDE SEQUENCE [LARGE SCALE GENOMIC DNA]</scope>
    <source>
        <strain evidence="5 6">15Tr583</strain>
    </source>
</reference>
<dbReference type="SMART" id="SM00895">
    <property type="entry name" value="FCD"/>
    <property type="match status" value="1"/>
</dbReference>
<evidence type="ECO:0000256" key="3">
    <source>
        <dbReference type="ARBA" id="ARBA00023163"/>
    </source>
</evidence>